<keyword evidence="3" id="KW-1185">Reference proteome</keyword>
<evidence type="ECO:0000313" key="3">
    <source>
        <dbReference type="Proteomes" id="UP000075883"/>
    </source>
</evidence>
<name>A0A182MU45_9DIPT</name>
<dbReference type="Proteomes" id="UP000075883">
    <property type="component" value="Unassembled WGS sequence"/>
</dbReference>
<keyword evidence="1" id="KW-0812">Transmembrane</keyword>
<dbReference type="VEuPathDB" id="VectorBase:ACUA026285"/>
<keyword evidence="1" id="KW-1133">Transmembrane helix</keyword>
<dbReference type="AlphaFoldDB" id="A0A182MU45"/>
<feature type="transmembrane region" description="Helical" evidence="1">
    <location>
        <begin position="58"/>
        <end position="82"/>
    </location>
</feature>
<organism evidence="2 3">
    <name type="scientific">Anopheles culicifacies</name>
    <dbReference type="NCBI Taxonomy" id="139723"/>
    <lineage>
        <taxon>Eukaryota</taxon>
        <taxon>Metazoa</taxon>
        <taxon>Ecdysozoa</taxon>
        <taxon>Arthropoda</taxon>
        <taxon>Hexapoda</taxon>
        <taxon>Insecta</taxon>
        <taxon>Pterygota</taxon>
        <taxon>Neoptera</taxon>
        <taxon>Endopterygota</taxon>
        <taxon>Diptera</taxon>
        <taxon>Nematocera</taxon>
        <taxon>Culicoidea</taxon>
        <taxon>Culicidae</taxon>
        <taxon>Anophelinae</taxon>
        <taxon>Anopheles</taxon>
        <taxon>culicifacies species complex</taxon>
    </lineage>
</organism>
<evidence type="ECO:0000256" key="1">
    <source>
        <dbReference type="SAM" id="Phobius"/>
    </source>
</evidence>
<reference evidence="2" key="2">
    <citation type="submission" date="2020-05" db="UniProtKB">
        <authorList>
            <consortium name="EnsemblMetazoa"/>
        </authorList>
    </citation>
    <scope>IDENTIFICATION</scope>
    <source>
        <strain evidence="2">A-37</strain>
    </source>
</reference>
<proteinExistence type="predicted"/>
<dbReference type="EnsemblMetazoa" id="ACUA026285-RA">
    <property type="protein sequence ID" value="ACUA026285-PA"/>
    <property type="gene ID" value="ACUA026285"/>
</dbReference>
<evidence type="ECO:0000313" key="2">
    <source>
        <dbReference type="EnsemblMetazoa" id="ACUA026285-PA"/>
    </source>
</evidence>
<protein>
    <submittedName>
        <fullName evidence="2">Uncharacterized protein</fullName>
    </submittedName>
</protein>
<dbReference type="EMBL" id="AXCM01004445">
    <property type="status" value="NOT_ANNOTATED_CDS"/>
    <property type="molecule type" value="Genomic_DNA"/>
</dbReference>
<reference evidence="3" key="1">
    <citation type="submission" date="2013-09" db="EMBL/GenBank/DDBJ databases">
        <title>The Genome Sequence of Anopheles culicifacies species A.</title>
        <authorList>
            <consortium name="The Broad Institute Genomics Platform"/>
            <person name="Neafsey D.E."/>
            <person name="Besansky N."/>
            <person name="Howell P."/>
            <person name="Walton C."/>
            <person name="Young S.K."/>
            <person name="Zeng Q."/>
            <person name="Gargeya S."/>
            <person name="Fitzgerald M."/>
            <person name="Haas B."/>
            <person name="Abouelleil A."/>
            <person name="Allen A.W."/>
            <person name="Alvarado L."/>
            <person name="Arachchi H.M."/>
            <person name="Berlin A.M."/>
            <person name="Chapman S.B."/>
            <person name="Gainer-Dewar J."/>
            <person name="Goldberg J."/>
            <person name="Griggs A."/>
            <person name="Gujja S."/>
            <person name="Hansen M."/>
            <person name="Howarth C."/>
            <person name="Imamovic A."/>
            <person name="Ireland A."/>
            <person name="Larimer J."/>
            <person name="McCowan C."/>
            <person name="Murphy C."/>
            <person name="Pearson M."/>
            <person name="Poon T.W."/>
            <person name="Priest M."/>
            <person name="Roberts A."/>
            <person name="Saif S."/>
            <person name="Shea T."/>
            <person name="Sisk P."/>
            <person name="Sykes S."/>
            <person name="Wortman J."/>
            <person name="Nusbaum C."/>
            <person name="Birren B."/>
        </authorList>
    </citation>
    <scope>NUCLEOTIDE SEQUENCE [LARGE SCALE GENOMIC DNA]</scope>
    <source>
        <strain evidence="3">A-37</strain>
    </source>
</reference>
<accession>A0A182MU45</accession>
<keyword evidence="1" id="KW-0472">Membrane</keyword>
<sequence length="185" mass="21468">MIEAKRFGGRGDSGAGLQMGRIEDRAPFAPIHFPIRRADFPGAERVQENVKHGNYLSAVWLAIVSAILTLLLFLITLILRWLHDLHTTPPRVIHVRNDISHQPVRSQQSLLTHRLTVQFLHASPVDVRHQGEYVTLLDASFYFRLLFRRIRIIRLFRIDGWPRPSTKRWLIQIDVDDIESERILG</sequence>